<dbReference type="GO" id="GO:0003684">
    <property type="term" value="F:damaged DNA binding"/>
    <property type="evidence" value="ECO:0007669"/>
    <property type="project" value="InterPro"/>
</dbReference>
<dbReference type="InterPro" id="IPR036985">
    <property type="entry name" value="Transglutaminase-like_sf"/>
</dbReference>
<feature type="region of interest" description="Disordered" evidence="6">
    <location>
        <begin position="374"/>
        <end position="403"/>
    </location>
</feature>
<evidence type="ECO:0000313" key="10">
    <source>
        <dbReference type="EMBL" id="RXW24092.1"/>
    </source>
</evidence>
<dbReference type="Gene3D" id="3.30.70.2460">
    <property type="entry name" value="Rad4, beta-hairpin domain BHD3"/>
    <property type="match status" value="1"/>
</dbReference>
<dbReference type="EMBL" id="SDEE01000026">
    <property type="protein sequence ID" value="RXW24092.1"/>
    <property type="molecule type" value="Genomic_DNA"/>
</dbReference>
<dbReference type="SMART" id="SM01030">
    <property type="entry name" value="BHD_1"/>
    <property type="match status" value="1"/>
</dbReference>
<dbReference type="GO" id="GO:0005737">
    <property type="term" value="C:cytoplasm"/>
    <property type="evidence" value="ECO:0007669"/>
    <property type="project" value="TreeGrafter"/>
</dbReference>
<sequence length="1336" mass="148578">MSSDVDQNPFEQELNDSEDEMDWEEVDVPAHFDVDIEEPPQQEHIEITLKALPSKTKGKKGEDESKKKGISHEERLMRINVHKIHTIALLANAKYRNTWINDELLQNEFAQIHPSRIPDQGQRGRMFERALQHLATWWSDTFFEVLPSGHIRNQTWDEVQSKLESFASLYEEGEPDDETLEGVLGTEIERIRGPKSLMKHALNRYGSRDVSAQLFTSLCRALGIPARLVVSLQAVPWQSSVGKPKPKYVRKDPKGKGKGKAKQVQDDDEQEAEDSTETSFAGSGQRLDGTPVPKSEKAKGKERENAPPVIKLRKQKDKGRRLGSSTPSTSTNPSRLPSPDPTTTPPVFWTEVFSRPDSRWMPVDPVRAIVNKRKAFDPTPHPSNVGTSASAASSSTSLLPPRAQPQANVYSLPKNVKQENRMLYVVAFEEDGFGRDVTRRYARDYNAKVAKHQGGSSAGNVGGKARQAWWESVLNLVKRPYQLHRDDVEDAELATNQIMEGMPTTIGGFKDHPLYVLARHLKQVETIHPPPPETPEVGKFRGEPVYPRSSVVSLKSAETWMRTEGRIVKAGSQPLKTIKARPNTVNRVRELEVLKDELRDAGHSAENIEVMQGLYARSQTELYIPAPIVDGKIPKNNFGNLDLYVPTMLPKGAAHVPFKGTAKIAKKLGFDYAEAVTGFEFRKRRANAVIQGVVVAAENEAALLEAYWEAQRAEDEKARAKKEEKALQHWIKLVQGLRIRHRLQEEYADRGTPKSSKAAGKRRQRSVSNLNDDVDENGGGAGFIADEDDAASHHAEGGGFLVEADDVVQAFKLPKYNPLILASSNNLFKLGGGERHGHEKHHGDHEQENENIGDPPAANGHSGIDYVTYDLDEEEPDPNDTAMDIDMAVPDGGIPASQESNSPKTMQEMLDAEKEAKETAPASDDVEVIDMHPVSAAGTTTTTPTTRLRARPQAKPSGSDKPIAASRPSRTVSAKKRKRGRREDDDTDESGEEQEGDADDDTHFGEDEPIDEEEDEDDAAFGTRKSKKKKSPRKKARPAPKPPTGHDIVEDIKDLWAFLTSPDLSIMFPDSEAPRTLKIDSDAIAVGGSSAGGFCAYMAAIHCKNPKPKAILSIYALGGHIFTSYYLSPKNDHFVHSVEWLDKKDYEEFVYPYTKGVPATVARSLPAYAENHPLGPSYPANPRMQLVWLNLQYGELLDYLTEQHDPSFSAILRDTCQLGEPASTSHTAIIEAAKERQEEARGKIDEKHKRNLFAQFNVSSDWPSVVFVHGVCDTGLPLIDSDHMYGLLKDAGVPTEIYRMEGEEHAFDYLEGAEEKWGREFDQAIAFIHQATVKNN</sequence>
<dbReference type="Pfam" id="PF10405">
    <property type="entry name" value="BHD_3"/>
    <property type="match status" value="1"/>
</dbReference>
<feature type="compositionally biased region" description="Basic residues" evidence="6">
    <location>
        <begin position="311"/>
        <end position="321"/>
    </location>
</feature>
<evidence type="ECO:0000256" key="1">
    <source>
        <dbReference type="ARBA" id="ARBA00004123"/>
    </source>
</evidence>
<feature type="region of interest" description="Disordered" evidence="6">
    <location>
        <begin position="832"/>
        <end position="1047"/>
    </location>
</feature>
<feature type="compositionally biased region" description="Low complexity" evidence="6">
    <location>
        <begin position="387"/>
        <end position="397"/>
    </location>
</feature>
<feature type="compositionally biased region" description="Basic and acidic residues" evidence="6">
    <location>
        <begin position="59"/>
        <end position="71"/>
    </location>
</feature>
<comment type="subcellular location">
    <subcellularLocation>
        <location evidence="1">Nucleus</location>
    </subcellularLocation>
</comment>
<dbReference type="Gene3D" id="3.30.60.290">
    <property type="entry name" value="Rad4, beta-hairpin domain BHD2"/>
    <property type="match status" value="1"/>
</dbReference>
<feature type="domain" description="Rad4 beta-hairpin" evidence="9">
    <location>
        <begin position="633"/>
        <end position="707"/>
    </location>
</feature>
<dbReference type="Gene3D" id="3.40.50.1820">
    <property type="entry name" value="alpha/beta hydrolase"/>
    <property type="match status" value="1"/>
</dbReference>
<dbReference type="InterPro" id="IPR018327">
    <property type="entry name" value="BHD_2"/>
</dbReference>
<dbReference type="Gene3D" id="3.90.260.10">
    <property type="entry name" value="Transglutaminase-like"/>
    <property type="match status" value="1"/>
</dbReference>
<evidence type="ECO:0000256" key="6">
    <source>
        <dbReference type="SAM" id="MobiDB-lite"/>
    </source>
</evidence>
<proteinExistence type="inferred from homology"/>
<feature type="compositionally biased region" description="Acidic residues" evidence="6">
    <location>
        <begin position="266"/>
        <end position="276"/>
    </location>
</feature>
<evidence type="ECO:0000259" key="7">
    <source>
        <dbReference type="SMART" id="SM01030"/>
    </source>
</evidence>
<evidence type="ECO:0000256" key="2">
    <source>
        <dbReference type="ARBA" id="ARBA00009525"/>
    </source>
</evidence>
<feature type="compositionally biased region" description="Acidic residues" evidence="6">
    <location>
        <begin position="985"/>
        <end position="1000"/>
    </location>
</feature>
<dbReference type="GO" id="GO:0000111">
    <property type="term" value="C:nucleotide-excision repair factor 2 complex"/>
    <property type="evidence" value="ECO:0007669"/>
    <property type="project" value="TreeGrafter"/>
</dbReference>
<dbReference type="GO" id="GO:0006298">
    <property type="term" value="P:mismatch repair"/>
    <property type="evidence" value="ECO:0007669"/>
    <property type="project" value="TreeGrafter"/>
</dbReference>
<feature type="domain" description="Rad4 beta-hairpin" evidence="8">
    <location>
        <begin position="554"/>
        <end position="626"/>
    </location>
</feature>
<keyword evidence="5" id="KW-0539">Nucleus</keyword>
<dbReference type="Pfam" id="PF03835">
    <property type="entry name" value="Rad4"/>
    <property type="match status" value="1"/>
</dbReference>
<evidence type="ECO:0000256" key="5">
    <source>
        <dbReference type="ARBA" id="ARBA00023242"/>
    </source>
</evidence>
<keyword evidence="3" id="KW-0227">DNA damage</keyword>
<feature type="compositionally biased region" description="Basic and acidic residues" evidence="6">
    <location>
        <begin position="832"/>
        <end position="848"/>
    </location>
</feature>
<dbReference type="InterPro" id="IPR018326">
    <property type="entry name" value="Rad4_beta-hairpin_dom1"/>
</dbReference>
<accession>A0A4Q2DXB9</accession>
<dbReference type="Pfam" id="PF10404">
    <property type="entry name" value="BHD_2"/>
    <property type="match status" value="1"/>
</dbReference>
<evidence type="ECO:0000256" key="4">
    <source>
        <dbReference type="ARBA" id="ARBA00023204"/>
    </source>
</evidence>
<feature type="domain" description="Rad4 beta-hairpin" evidence="7">
    <location>
        <begin position="498"/>
        <end position="552"/>
    </location>
</feature>
<feature type="region of interest" description="Disordered" evidence="6">
    <location>
        <begin position="745"/>
        <end position="785"/>
    </location>
</feature>
<feature type="compositionally biased region" description="Acidic residues" evidence="6">
    <location>
        <begin position="13"/>
        <end position="25"/>
    </location>
</feature>
<reference evidence="10 11" key="1">
    <citation type="submission" date="2019-01" db="EMBL/GenBank/DDBJ databases">
        <title>Draft genome sequence of Psathyrella aberdarensis IHI B618.</title>
        <authorList>
            <person name="Buettner E."/>
            <person name="Kellner H."/>
        </authorList>
    </citation>
    <scope>NUCLEOTIDE SEQUENCE [LARGE SCALE GENOMIC DNA]</scope>
    <source>
        <strain evidence="10 11">IHI B618</strain>
    </source>
</reference>
<dbReference type="GO" id="GO:0071942">
    <property type="term" value="C:XPC complex"/>
    <property type="evidence" value="ECO:0007669"/>
    <property type="project" value="TreeGrafter"/>
</dbReference>
<dbReference type="STRING" id="2316362.A0A4Q2DXB9"/>
<dbReference type="Proteomes" id="UP000290288">
    <property type="component" value="Unassembled WGS sequence"/>
</dbReference>
<feature type="compositionally biased region" description="Basic and acidic residues" evidence="6">
    <location>
        <begin position="294"/>
        <end position="305"/>
    </location>
</feature>
<dbReference type="InterPro" id="IPR029058">
    <property type="entry name" value="AB_hydrolase_fold"/>
</dbReference>
<protein>
    <submittedName>
        <fullName evidence="10">Uncharacterized protein</fullName>
    </submittedName>
</protein>
<feature type="region of interest" description="Disordered" evidence="6">
    <location>
        <begin position="37"/>
        <end position="71"/>
    </location>
</feature>
<dbReference type="InterPro" id="IPR038765">
    <property type="entry name" value="Papain-like_cys_pep_sf"/>
</dbReference>
<keyword evidence="11" id="KW-1185">Reference proteome</keyword>
<dbReference type="Pfam" id="PF10403">
    <property type="entry name" value="BHD_1"/>
    <property type="match status" value="1"/>
</dbReference>
<feature type="compositionally biased region" description="Polar residues" evidence="6">
    <location>
        <begin position="1"/>
        <end position="10"/>
    </location>
</feature>
<dbReference type="InterPro" id="IPR004583">
    <property type="entry name" value="DNA_repair_Rad4"/>
</dbReference>
<comment type="caution">
    <text evidence="10">The sequence shown here is derived from an EMBL/GenBank/DDBJ whole genome shotgun (WGS) entry which is preliminary data.</text>
</comment>
<evidence type="ECO:0000259" key="9">
    <source>
        <dbReference type="SMART" id="SM01032"/>
    </source>
</evidence>
<feature type="compositionally biased region" description="Acidic residues" evidence="6">
    <location>
        <begin position="1007"/>
        <end position="1019"/>
    </location>
</feature>
<feature type="compositionally biased region" description="Basic residues" evidence="6">
    <location>
        <begin position="1024"/>
        <end position="1038"/>
    </location>
</feature>
<evidence type="ECO:0000313" key="11">
    <source>
        <dbReference type="Proteomes" id="UP000290288"/>
    </source>
</evidence>
<dbReference type="GO" id="GO:0003697">
    <property type="term" value="F:single-stranded DNA binding"/>
    <property type="evidence" value="ECO:0007669"/>
    <property type="project" value="TreeGrafter"/>
</dbReference>
<evidence type="ECO:0000256" key="3">
    <source>
        <dbReference type="ARBA" id="ARBA00022763"/>
    </source>
</evidence>
<dbReference type="OrthoDB" id="300780at2759"/>
<dbReference type="InterPro" id="IPR042488">
    <property type="entry name" value="Rad4_BHD3_sf"/>
</dbReference>
<dbReference type="InterPro" id="IPR018328">
    <property type="entry name" value="Rad4_beta-hairpin_dom3"/>
</dbReference>
<dbReference type="SUPFAM" id="SSF53474">
    <property type="entry name" value="alpha/beta-Hydrolases"/>
    <property type="match status" value="1"/>
</dbReference>
<feature type="compositionally biased region" description="Low complexity" evidence="6">
    <location>
        <begin position="324"/>
        <end position="335"/>
    </location>
</feature>
<dbReference type="GO" id="GO:0006289">
    <property type="term" value="P:nucleotide-excision repair"/>
    <property type="evidence" value="ECO:0007669"/>
    <property type="project" value="InterPro"/>
</dbReference>
<dbReference type="SUPFAM" id="SSF54001">
    <property type="entry name" value="Cysteine proteinases"/>
    <property type="match status" value="1"/>
</dbReference>
<dbReference type="SMART" id="SM01032">
    <property type="entry name" value="BHD_3"/>
    <property type="match status" value="1"/>
</dbReference>
<dbReference type="PANTHER" id="PTHR12135">
    <property type="entry name" value="DNA REPAIR PROTEIN XP-C / RAD4"/>
    <property type="match status" value="1"/>
</dbReference>
<dbReference type="PANTHER" id="PTHR12135:SF0">
    <property type="entry name" value="DNA REPAIR PROTEIN COMPLEMENTING XP-C CELLS"/>
    <property type="match status" value="1"/>
</dbReference>
<dbReference type="Gene3D" id="2.20.20.110">
    <property type="entry name" value="Rad4, beta-hairpin domain BHD1"/>
    <property type="match status" value="1"/>
</dbReference>
<keyword evidence="4" id="KW-0234">DNA repair</keyword>
<feature type="region of interest" description="Disordered" evidence="6">
    <location>
        <begin position="1"/>
        <end position="25"/>
    </location>
</feature>
<evidence type="ECO:0000259" key="8">
    <source>
        <dbReference type="SMART" id="SM01031"/>
    </source>
</evidence>
<dbReference type="SMART" id="SM01031">
    <property type="entry name" value="BHD_2"/>
    <property type="match status" value="1"/>
</dbReference>
<comment type="similarity">
    <text evidence="2">Belongs to the XPC family.</text>
</comment>
<dbReference type="FunFam" id="3.30.70.2460:FF:000001">
    <property type="entry name" value="DNA repair protein Rad4 family"/>
    <property type="match status" value="1"/>
</dbReference>
<gene>
    <name evidence="10" type="ORF">EST38_g1763</name>
</gene>
<feature type="region of interest" description="Disordered" evidence="6">
    <location>
        <begin position="240"/>
        <end position="349"/>
    </location>
</feature>
<dbReference type="InterPro" id="IPR018325">
    <property type="entry name" value="Rad4/PNGase_transGLS-fold"/>
</dbReference>
<name>A0A4Q2DXB9_9AGAR</name>
<organism evidence="10 11">
    <name type="scientific">Candolleomyces aberdarensis</name>
    <dbReference type="NCBI Taxonomy" id="2316362"/>
    <lineage>
        <taxon>Eukaryota</taxon>
        <taxon>Fungi</taxon>
        <taxon>Dikarya</taxon>
        <taxon>Basidiomycota</taxon>
        <taxon>Agaricomycotina</taxon>
        <taxon>Agaricomycetes</taxon>
        <taxon>Agaricomycetidae</taxon>
        <taxon>Agaricales</taxon>
        <taxon>Agaricineae</taxon>
        <taxon>Psathyrellaceae</taxon>
        <taxon>Candolleomyces</taxon>
    </lineage>
</organism>